<accession>A0A841MVC3</accession>
<proteinExistence type="predicted"/>
<dbReference type="Proteomes" id="UP000588604">
    <property type="component" value="Unassembled WGS sequence"/>
</dbReference>
<dbReference type="Pfam" id="PF13970">
    <property type="entry name" value="DUF4221"/>
    <property type="match status" value="1"/>
</dbReference>
<protein>
    <recommendedName>
        <fullName evidence="3">DUF4221 domain-containing protein</fullName>
    </recommendedName>
</protein>
<sequence>MNKFYLLFLVFTFLSCKTDKSSQEFNTEEFDFSYKLDTLQIDSNGEFFFLNNGLGGSTVTPSGLIYTFNRPLNRLDVVDLTKRELVDTIPLEVEGPNGIGGLGINQIQLSDSGDFFFSSFTGLRQFGPDGELKNWFNWDTEERIQKQFENKGLISFEGIVSPEGSTFYGTYSADGRSGSSMADGLAIIDLRNLELKTIEIPKLAALKEYRIELEIDGMKTVSSDKFDLLLNDNKIIFTQSSVNSISVYDLKKDTLLNFDYQTNLLPAKKPGNFPRKVGTMEAFGEASNERSKEPLFGEILFDSKNNLYYRVSYLKDPKPDGTIGWNGVFSVFDKEFNLVHEEDGLGRYTGKKFIIDGTVYRFINLDDELAFETLTPSIEK</sequence>
<evidence type="ECO:0008006" key="3">
    <source>
        <dbReference type="Google" id="ProtNLM"/>
    </source>
</evidence>
<organism evidence="1 2">
    <name type="scientific">Algoriphagus iocasae</name>
    <dbReference type="NCBI Taxonomy" id="1836499"/>
    <lineage>
        <taxon>Bacteria</taxon>
        <taxon>Pseudomonadati</taxon>
        <taxon>Bacteroidota</taxon>
        <taxon>Cytophagia</taxon>
        <taxon>Cytophagales</taxon>
        <taxon>Cyclobacteriaceae</taxon>
        <taxon>Algoriphagus</taxon>
    </lineage>
</organism>
<reference evidence="1 2" key="1">
    <citation type="submission" date="2020-08" db="EMBL/GenBank/DDBJ databases">
        <title>Genomic Encyclopedia of Type Strains, Phase IV (KMG-IV): sequencing the most valuable type-strain genomes for metagenomic binning, comparative biology and taxonomic classification.</title>
        <authorList>
            <person name="Goeker M."/>
        </authorList>
    </citation>
    <scope>NUCLEOTIDE SEQUENCE [LARGE SCALE GENOMIC DNA]</scope>
    <source>
        <strain evidence="1 2">DSM 102044</strain>
    </source>
</reference>
<dbReference type="AlphaFoldDB" id="A0A841MVC3"/>
<dbReference type="EMBL" id="JACIJO010000002">
    <property type="protein sequence ID" value="MBB6326435.1"/>
    <property type="molecule type" value="Genomic_DNA"/>
</dbReference>
<evidence type="ECO:0000313" key="1">
    <source>
        <dbReference type="EMBL" id="MBB6326435.1"/>
    </source>
</evidence>
<dbReference type="InterPro" id="IPR025316">
    <property type="entry name" value="DUF4221"/>
</dbReference>
<comment type="caution">
    <text evidence="1">The sequence shown here is derived from an EMBL/GenBank/DDBJ whole genome shotgun (WGS) entry which is preliminary data.</text>
</comment>
<gene>
    <name evidence="1" type="ORF">FHS59_002063</name>
</gene>
<dbReference type="PROSITE" id="PS51257">
    <property type="entry name" value="PROKAR_LIPOPROTEIN"/>
    <property type="match status" value="1"/>
</dbReference>
<dbReference type="SUPFAM" id="SSF75011">
    <property type="entry name" value="3-carboxy-cis,cis-mucoante lactonizing enzyme"/>
    <property type="match status" value="1"/>
</dbReference>
<evidence type="ECO:0000313" key="2">
    <source>
        <dbReference type="Proteomes" id="UP000588604"/>
    </source>
</evidence>
<dbReference type="RefSeq" id="WP_184495040.1">
    <property type="nucleotide sequence ID" value="NZ_JACIJO010000002.1"/>
</dbReference>
<keyword evidence="2" id="KW-1185">Reference proteome</keyword>
<name>A0A841MVC3_9BACT</name>